<dbReference type="SUPFAM" id="SSF52200">
    <property type="entry name" value="Toll/Interleukin receptor TIR domain"/>
    <property type="match status" value="1"/>
</dbReference>
<reference evidence="4 5" key="1">
    <citation type="submission" date="2023-12" db="EMBL/GenBank/DDBJ databases">
        <title>Baltic Sea Cyanobacteria.</title>
        <authorList>
            <person name="Delbaje E."/>
            <person name="Fewer D.P."/>
            <person name="Shishido T.K."/>
        </authorList>
    </citation>
    <scope>NUCLEOTIDE SEQUENCE [LARGE SCALE GENOMIC DNA]</scope>
    <source>
        <strain evidence="4 5">UHCC-0300</strain>
    </source>
</reference>
<dbReference type="SUPFAM" id="SSF56436">
    <property type="entry name" value="C-type lectin-like"/>
    <property type="match status" value="1"/>
</dbReference>
<dbReference type="InterPro" id="IPR051043">
    <property type="entry name" value="Sulfatase_Mod_Factor_Kinase"/>
</dbReference>
<feature type="domain" description="Sulfatase-modifying factor enzyme-like" evidence="2">
    <location>
        <begin position="216"/>
        <end position="449"/>
    </location>
</feature>
<dbReference type="InterPro" id="IPR035897">
    <property type="entry name" value="Toll_tir_struct_dom_sf"/>
</dbReference>
<dbReference type="InterPro" id="IPR005532">
    <property type="entry name" value="SUMF_dom"/>
</dbReference>
<dbReference type="Proteomes" id="UP001302120">
    <property type="component" value="Unassembled WGS sequence"/>
</dbReference>
<evidence type="ECO:0000259" key="3">
    <source>
        <dbReference type="Pfam" id="PF13676"/>
    </source>
</evidence>
<evidence type="ECO:0000313" key="4">
    <source>
        <dbReference type="EMBL" id="MEA5581177.1"/>
    </source>
</evidence>
<dbReference type="InterPro" id="IPR000157">
    <property type="entry name" value="TIR_dom"/>
</dbReference>
<protein>
    <submittedName>
        <fullName evidence="4">SUMF1/EgtB/PvdO family nonheme iron enzyme</fullName>
    </submittedName>
</protein>
<sequence length="458" mass="52082">MADLRFRVGLSFPGEARDFVEKVAQELALEWSKHKIFYDNFHEAELAIPNLDIHLQNIYHKQCDLVVIFIGKDYERKDWCRLEWRAIRDLIKTKIQKSPSAIMPIRIDSGDVSGLFSIDGYIDIRGRKPHEIASLINQRLSSLGYSHSSFTTPPPPSPPEEIPESSPELQKFEFKFAKLIITEEKKLGNADKIQRNDYSGKAEGFTEDLGQGVKLEMVKIPGGTFMMGASNKEEGSRDNERPEHQVTVPDFYMGRYLVTQAQWARVAASLPQINSKLDPRPSHFKGNENLPVDSVSWDDAVEFCARLSKATGRDYRLPSEAEWEYACRAHTYTPFHFGDVITTEVANYNGEYSPKGEYRQKTTPVGSFPPNAFGLYDMHGNLWEWCLDTWHSNYDGAPKDGSAWINNDNQVLRLLRGGSWPYDPGFCRSASRNNLYPDNAYSNIGFRVVCSSEAARTL</sequence>
<dbReference type="RefSeq" id="WP_323195514.1">
    <property type="nucleotide sequence ID" value="NZ_JAYGHG010000008.1"/>
</dbReference>
<dbReference type="EMBL" id="JAYGHG010000008">
    <property type="protein sequence ID" value="MEA5581177.1"/>
    <property type="molecule type" value="Genomic_DNA"/>
</dbReference>
<evidence type="ECO:0000256" key="1">
    <source>
        <dbReference type="SAM" id="MobiDB-lite"/>
    </source>
</evidence>
<dbReference type="Gene3D" id="3.40.50.10140">
    <property type="entry name" value="Toll/interleukin-1 receptor homology (TIR) domain"/>
    <property type="match status" value="1"/>
</dbReference>
<evidence type="ECO:0000259" key="2">
    <source>
        <dbReference type="Pfam" id="PF03781"/>
    </source>
</evidence>
<organism evidence="4 5">
    <name type="scientific">Nodularia harveyana UHCC-0300</name>
    <dbReference type="NCBI Taxonomy" id="2974287"/>
    <lineage>
        <taxon>Bacteria</taxon>
        <taxon>Bacillati</taxon>
        <taxon>Cyanobacteriota</taxon>
        <taxon>Cyanophyceae</taxon>
        <taxon>Nostocales</taxon>
        <taxon>Nodulariaceae</taxon>
        <taxon>Nodularia</taxon>
    </lineage>
</organism>
<feature type="domain" description="TIR" evidence="3">
    <location>
        <begin position="10"/>
        <end position="128"/>
    </location>
</feature>
<dbReference type="InterPro" id="IPR016187">
    <property type="entry name" value="CTDL_fold"/>
</dbReference>
<dbReference type="InterPro" id="IPR042095">
    <property type="entry name" value="SUMF_sf"/>
</dbReference>
<gene>
    <name evidence="4" type="ORF">VB620_07475</name>
</gene>
<keyword evidence="5" id="KW-1185">Reference proteome</keyword>
<accession>A0ABU5UCA6</accession>
<proteinExistence type="predicted"/>
<feature type="region of interest" description="Disordered" evidence="1">
    <location>
        <begin position="146"/>
        <end position="167"/>
    </location>
</feature>
<comment type="caution">
    <text evidence="4">The sequence shown here is derived from an EMBL/GenBank/DDBJ whole genome shotgun (WGS) entry which is preliminary data.</text>
</comment>
<dbReference type="Gene3D" id="3.90.1580.10">
    <property type="entry name" value="paralog of FGE (formylglycine-generating enzyme)"/>
    <property type="match status" value="1"/>
</dbReference>
<dbReference type="PANTHER" id="PTHR23150">
    <property type="entry name" value="SULFATASE MODIFYING FACTOR 1, 2"/>
    <property type="match status" value="1"/>
</dbReference>
<name>A0ABU5UCA6_9CYAN</name>
<evidence type="ECO:0000313" key="5">
    <source>
        <dbReference type="Proteomes" id="UP001302120"/>
    </source>
</evidence>
<dbReference type="PANTHER" id="PTHR23150:SF19">
    <property type="entry name" value="FORMYLGLYCINE-GENERATING ENZYME"/>
    <property type="match status" value="1"/>
</dbReference>
<dbReference type="Pfam" id="PF13676">
    <property type="entry name" value="TIR_2"/>
    <property type="match status" value="1"/>
</dbReference>
<dbReference type="Pfam" id="PF03781">
    <property type="entry name" value="FGE-sulfatase"/>
    <property type="match status" value="1"/>
</dbReference>